<dbReference type="RefSeq" id="XP_001023937.2">
    <property type="nucleotide sequence ID" value="XM_001023937.2"/>
</dbReference>
<evidence type="ECO:0000313" key="3">
    <source>
        <dbReference type="Proteomes" id="UP000009168"/>
    </source>
</evidence>
<organism evidence="2 3">
    <name type="scientific">Tetrahymena thermophila (strain SB210)</name>
    <dbReference type="NCBI Taxonomy" id="312017"/>
    <lineage>
        <taxon>Eukaryota</taxon>
        <taxon>Sar</taxon>
        <taxon>Alveolata</taxon>
        <taxon>Ciliophora</taxon>
        <taxon>Intramacronucleata</taxon>
        <taxon>Oligohymenophorea</taxon>
        <taxon>Hymenostomatida</taxon>
        <taxon>Tetrahymenina</taxon>
        <taxon>Tetrahymenidae</taxon>
        <taxon>Tetrahymena</taxon>
    </lineage>
</organism>
<reference evidence="3" key="1">
    <citation type="journal article" date="2006" name="PLoS Biol.">
        <title>Macronuclear genome sequence of the ciliate Tetrahymena thermophila, a model eukaryote.</title>
        <authorList>
            <person name="Eisen J.A."/>
            <person name="Coyne R.S."/>
            <person name="Wu M."/>
            <person name="Wu D."/>
            <person name="Thiagarajan M."/>
            <person name="Wortman J.R."/>
            <person name="Badger J.H."/>
            <person name="Ren Q."/>
            <person name="Amedeo P."/>
            <person name="Jones K.M."/>
            <person name="Tallon L.J."/>
            <person name="Delcher A.L."/>
            <person name="Salzberg S.L."/>
            <person name="Silva J.C."/>
            <person name="Haas B.J."/>
            <person name="Majoros W.H."/>
            <person name="Farzad M."/>
            <person name="Carlton J.M."/>
            <person name="Smith R.K. Jr."/>
            <person name="Garg J."/>
            <person name="Pearlman R.E."/>
            <person name="Karrer K.M."/>
            <person name="Sun L."/>
            <person name="Manning G."/>
            <person name="Elde N.C."/>
            <person name="Turkewitz A.P."/>
            <person name="Asai D.J."/>
            <person name="Wilkes D.E."/>
            <person name="Wang Y."/>
            <person name="Cai H."/>
            <person name="Collins K."/>
            <person name="Stewart B.A."/>
            <person name="Lee S.R."/>
            <person name="Wilamowska K."/>
            <person name="Weinberg Z."/>
            <person name="Ruzzo W.L."/>
            <person name="Wloga D."/>
            <person name="Gaertig J."/>
            <person name="Frankel J."/>
            <person name="Tsao C.-C."/>
            <person name="Gorovsky M.A."/>
            <person name="Keeling P.J."/>
            <person name="Waller R.F."/>
            <person name="Patron N.J."/>
            <person name="Cherry J.M."/>
            <person name="Stover N.A."/>
            <person name="Krieger C.J."/>
            <person name="del Toro C."/>
            <person name="Ryder H.F."/>
            <person name="Williamson S.C."/>
            <person name="Barbeau R.A."/>
            <person name="Hamilton E.P."/>
            <person name="Orias E."/>
        </authorList>
    </citation>
    <scope>NUCLEOTIDE SEQUENCE [LARGE SCALE GENOMIC DNA]</scope>
    <source>
        <strain evidence="3">SB210</strain>
    </source>
</reference>
<feature type="coiled-coil region" evidence="1">
    <location>
        <begin position="35"/>
        <end position="62"/>
    </location>
</feature>
<dbReference type="GeneID" id="7844282"/>
<evidence type="ECO:0000313" key="2">
    <source>
        <dbReference type="EMBL" id="EAS03692.2"/>
    </source>
</evidence>
<protein>
    <submittedName>
        <fullName evidence="2">Uncharacterized protein</fullName>
    </submittedName>
</protein>
<dbReference type="EMBL" id="GG662472">
    <property type="protein sequence ID" value="EAS03692.2"/>
    <property type="molecule type" value="Genomic_DNA"/>
</dbReference>
<keyword evidence="3" id="KW-1185">Reference proteome</keyword>
<proteinExistence type="predicted"/>
<dbReference type="Proteomes" id="UP000009168">
    <property type="component" value="Unassembled WGS sequence"/>
</dbReference>
<dbReference type="AlphaFoldDB" id="I7MA45"/>
<sequence length="77" mass="9341">MTKDYSELSFEFPPFEFGGEKTEVFKAPMKRIHKENKQQSQLTKLISELNEITQQIRIEQQLRRKSFMQARRFVLFK</sequence>
<accession>I7MA45</accession>
<evidence type="ECO:0000256" key="1">
    <source>
        <dbReference type="SAM" id="Coils"/>
    </source>
</evidence>
<name>I7MA45_TETTS</name>
<dbReference type="KEGG" id="tet:TTHERM_00474530"/>
<keyword evidence="1" id="KW-0175">Coiled coil</keyword>
<dbReference type="InParanoid" id="I7MA45"/>
<gene>
    <name evidence="2" type="ORF">TTHERM_00474530</name>
</gene>